<dbReference type="EMBL" id="JAMDNP010000042">
    <property type="protein sequence ID" value="MCY9762715.1"/>
    <property type="molecule type" value="Genomic_DNA"/>
</dbReference>
<evidence type="ECO:0000313" key="1">
    <source>
        <dbReference type="EMBL" id="MCY9762715.1"/>
    </source>
</evidence>
<protein>
    <submittedName>
        <fullName evidence="1">Uncharacterized protein</fullName>
    </submittedName>
</protein>
<dbReference type="Proteomes" id="UP001527181">
    <property type="component" value="Unassembled WGS sequence"/>
</dbReference>
<dbReference type="RefSeq" id="WP_005552733.1">
    <property type="nucleotide sequence ID" value="NZ_JAMDLX010000030.1"/>
</dbReference>
<gene>
    <name evidence="1" type="ORF">M5X12_19460</name>
</gene>
<proteinExistence type="predicted"/>
<keyword evidence="2" id="KW-1185">Reference proteome</keyword>
<evidence type="ECO:0000313" key="2">
    <source>
        <dbReference type="Proteomes" id="UP001527181"/>
    </source>
</evidence>
<organism evidence="1 2">
    <name type="scientific">Paenibacillus alvei</name>
    <name type="common">Bacillus alvei</name>
    <dbReference type="NCBI Taxonomy" id="44250"/>
    <lineage>
        <taxon>Bacteria</taxon>
        <taxon>Bacillati</taxon>
        <taxon>Bacillota</taxon>
        <taxon>Bacilli</taxon>
        <taxon>Bacillales</taxon>
        <taxon>Paenibacillaceae</taxon>
        <taxon>Paenibacillus</taxon>
    </lineage>
</organism>
<name>A0ABT4H164_PAEAL</name>
<reference evidence="1 2" key="1">
    <citation type="submission" date="2022-05" db="EMBL/GenBank/DDBJ databases">
        <title>Genome Sequencing of Bee-Associated Microbes.</title>
        <authorList>
            <person name="Dunlap C."/>
        </authorList>
    </citation>
    <scope>NUCLEOTIDE SEQUENCE [LARGE SCALE GENOMIC DNA]</scope>
    <source>
        <strain evidence="1 2">NRRL B-04010</strain>
    </source>
</reference>
<sequence>MILSNVEKETIRQMNVGDNVTFGGVAAGMDDRYEVHRVTEGEYKVGKYALMICLDMDYVSSTEEVISFIEGKWINT</sequence>
<comment type="caution">
    <text evidence="1">The sequence shown here is derived from an EMBL/GenBank/DDBJ whole genome shotgun (WGS) entry which is preliminary data.</text>
</comment>
<accession>A0ABT4H164</accession>